<accession>A0ABS1KMU4</accession>
<dbReference type="Proteomes" id="UP000613030">
    <property type="component" value="Unassembled WGS sequence"/>
</dbReference>
<evidence type="ECO:0000256" key="1">
    <source>
        <dbReference type="ARBA" id="ARBA00010552"/>
    </source>
</evidence>
<protein>
    <submittedName>
        <fullName evidence="2">Deaminase</fullName>
    </submittedName>
</protein>
<dbReference type="PANTHER" id="PTHR11803:SF58">
    <property type="entry name" value="PROTEIN HMF1-RELATED"/>
    <property type="match status" value="1"/>
</dbReference>
<dbReference type="InterPro" id="IPR035959">
    <property type="entry name" value="RutC-like_sf"/>
</dbReference>
<keyword evidence="3" id="KW-1185">Reference proteome</keyword>
<dbReference type="RefSeq" id="WP_202008165.1">
    <property type="nucleotide sequence ID" value="NZ_JAERRB010000002.1"/>
</dbReference>
<organism evidence="2 3">
    <name type="scientific">Chryseolinea lacunae</name>
    <dbReference type="NCBI Taxonomy" id="2801331"/>
    <lineage>
        <taxon>Bacteria</taxon>
        <taxon>Pseudomonadati</taxon>
        <taxon>Bacteroidota</taxon>
        <taxon>Cytophagia</taxon>
        <taxon>Cytophagales</taxon>
        <taxon>Fulvivirgaceae</taxon>
        <taxon>Chryseolinea</taxon>
    </lineage>
</organism>
<sequence>MKPIFSSQAPRAIGPYAHAIVTGQRVYCSGQTPLDAATMKIESLNIEDQTRTALLNLEAVLQEAGITLPDVVKTNVYLTDMKNFARMNAVYETCFGSHRPARTTVAVLGLPHDALVEIECIAEINIHPNS</sequence>
<comment type="caution">
    <text evidence="2">The sequence shown here is derived from an EMBL/GenBank/DDBJ whole genome shotgun (WGS) entry which is preliminary data.</text>
</comment>
<dbReference type="InterPro" id="IPR006056">
    <property type="entry name" value="RidA"/>
</dbReference>
<dbReference type="SUPFAM" id="SSF55298">
    <property type="entry name" value="YjgF-like"/>
    <property type="match status" value="1"/>
</dbReference>
<comment type="similarity">
    <text evidence="1">Belongs to the RutC family.</text>
</comment>
<name>A0ABS1KMU4_9BACT</name>
<dbReference type="NCBIfam" id="TIGR00004">
    <property type="entry name" value="Rid family detoxifying hydrolase"/>
    <property type="match status" value="1"/>
</dbReference>
<gene>
    <name evidence="2" type="ORF">JI741_06115</name>
</gene>
<evidence type="ECO:0000313" key="2">
    <source>
        <dbReference type="EMBL" id="MBL0740784.1"/>
    </source>
</evidence>
<dbReference type="PANTHER" id="PTHR11803">
    <property type="entry name" value="2-IMINOBUTANOATE/2-IMINOPROPANOATE DEAMINASE RIDA"/>
    <property type="match status" value="1"/>
</dbReference>
<proteinExistence type="inferred from homology"/>
<dbReference type="Gene3D" id="3.30.1330.40">
    <property type="entry name" value="RutC-like"/>
    <property type="match status" value="1"/>
</dbReference>
<dbReference type="EMBL" id="JAERRB010000002">
    <property type="protein sequence ID" value="MBL0740784.1"/>
    <property type="molecule type" value="Genomic_DNA"/>
</dbReference>
<evidence type="ECO:0000313" key="3">
    <source>
        <dbReference type="Proteomes" id="UP000613030"/>
    </source>
</evidence>
<dbReference type="Pfam" id="PF01042">
    <property type="entry name" value="Ribonuc_L-PSP"/>
    <property type="match status" value="1"/>
</dbReference>
<dbReference type="InterPro" id="IPR006175">
    <property type="entry name" value="YjgF/YER057c/UK114"/>
</dbReference>
<dbReference type="CDD" id="cd00448">
    <property type="entry name" value="YjgF_YER057c_UK114_family"/>
    <property type="match status" value="1"/>
</dbReference>
<reference evidence="2 3" key="1">
    <citation type="submission" date="2021-01" db="EMBL/GenBank/DDBJ databases">
        <title>Chryseolinea sp. Jin1 Genome sequencing and assembly.</title>
        <authorList>
            <person name="Kim I."/>
        </authorList>
    </citation>
    <scope>NUCLEOTIDE SEQUENCE [LARGE SCALE GENOMIC DNA]</scope>
    <source>
        <strain evidence="2 3">Jin1</strain>
    </source>
</reference>